<evidence type="ECO:0000259" key="6">
    <source>
        <dbReference type="SMART" id="SM00983"/>
    </source>
</evidence>
<dbReference type="InterPro" id="IPR007373">
    <property type="entry name" value="Thiamin_PyroPKinase_B1-bd"/>
</dbReference>
<name>A0ABV1J9I5_9FIRM</name>
<dbReference type="SUPFAM" id="SSF63999">
    <property type="entry name" value="Thiamin pyrophosphokinase, catalytic domain"/>
    <property type="match status" value="1"/>
</dbReference>
<dbReference type="Pfam" id="PF04263">
    <property type="entry name" value="TPK_catalytic"/>
    <property type="match status" value="1"/>
</dbReference>
<reference evidence="7 8" key="1">
    <citation type="submission" date="2024-04" db="EMBL/GenBank/DDBJ databases">
        <title>Human intestinal bacterial collection.</title>
        <authorList>
            <person name="Pauvert C."/>
            <person name="Hitch T.C.A."/>
            <person name="Clavel T."/>
        </authorList>
    </citation>
    <scope>NUCLEOTIDE SEQUENCE [LARGE SCALE GENOMIC DNA]</scope>
    <source>
        <strain evidence="7 8">CLA-SR-H026</strain>
    </source>
</reference>
<keyword evidence="8" id="KW-1185">Reference proteome</keyword>
<dbReference type="InterPro" id="IPR036371">
    <property type="entry name" value="TPK_B1-bd_sf"/>
</dbReference>
<keyword evidence="1 7" id="KW-0808">Transferase</keyword>
<dbReference type="Proteomes" id="UP001481872">
    <property type="component" value="Unassembled WGS sequence"/>
</dbReference>
<dbReference type="RefSeq" id="WP_148474413.1">
    <property type="nucleotide sequence ID" value="NZ_JAOQJD010000017.1"/>
</dbReference>
<organism evidence="7 8">
    <name type="scientific">Aedoeadaptatus acetigenes</name>
    <dbReference type="NCBI Taxonomy" id="2981723"/>
    <lineage>
        <taxon>Bacteria</taxon>
        <taxon>Bacillati</taxon>
        <taxon>Bacillota</taxon>
        <taxon>Tissierellia</taxon>
        <taxon>Tissierellales</taxon>
        <taxon>Peptoniphilaceae</taxon>
        <taxon>Aedoeadaptatus</taxon>
    </lineage>
</organism>
<keyword evidence="2" id="KW-0547">Nucleotide-binding</keyword>
<accession>A0ABV1J9I5</accession>
<sequence length="211" mass="23720">MKRGLIVTGGRRPSKELLESEIRWADGIICADGGYDTLAHVPEKLKLVIGDFDSSHRLAELKEKQVPIEVLPPMKDETDTEMAMTRMLEYGPDEIHILGGTGSRWDHSVATIFSMEAYLDEKAKITMIDENNRLRMVGPGTYAIEKLGFHYVSFVPVTDAITISTDGFKYEVDHLKLYRKKTRGVSNELLKDGGTVTLHEGKMLIIHSKDE</sequence>
<dbReference type="NCBIfam" id="TIGR01378">
    <property type="entry name" value="thi_PPkinase"/>
    <property type="match status" value="1"/>
</dbReference>
<dbReference type="EC" id="2.7.6.2" evidence="5"/>
<evidence type="ECO:0000256" key="3">
    <source>
        <dbReference type="ARBA" id="ARBA00022777"/>
    </source>
</evidence>
<dbReference type="EMBL" id="JBBNPS010000026">
    <property type="protein sequence ID" value="MEQ3354146.1"/>
    <property type="molecule type" value="Genomic_DNA"/>
</dbReference>
<feature type="domain" description="Thiamin pyrophosphokinase thiamin-binding" evidence="6">
    <location>
        <begin position="140"/>
        <end position="204"/>
    </location>
</feature>
<dbReference type="SUPFAM" id="SSF63862">
    <property type="entry name" value="Thiamin pyrophosphokinase, substrate-binding domain"/>
    <property type="match status" value="1"/>
</dbReference>
<comment type="caution">
    <text evidence="7">The sequence shown here is derived from an EMBL/GenBank/DDBJ whole genome shotgun (WGS) entry which is preliminary data.</text>
</comment>
<dbReference type="CDD" id="cd07995">
    <property type="entry name" value="TPK"/>
    <property type="match status" value="1"/>
</dbReference>
<evidence type="ECO:0000256" key="1">
    <source>
        <dbReference type="ARBA" id="ARBA00022679"/>
    </source>
</evidence>
<dbReference type="InterPro" id="IPR053149">
    <property type="entry name" value="TPK"/>
</dbReference>
<dbReference type="Gene3D" id="3.40.50.10240">
    <property type="entry name" value="Thiamin pyrophosphokinase, catalytic domain"/>
    <property type="match status" value="1"/>
</dbReference>
<evidence type="ECO:0000313" key="7">
    <source>
        <dbReference type="EMBL" id="MEQ3354146.1"/>
    </source>
</evidence>
<dbReference type="GO" id="GO:0004788">
    <property type="term" value="F:thiamine diphosphokinase activity"/>
    <property type="evidence" value="ECO:0007669"/>
    <property type="project" value="UniProtKB-EC"/>
</dbReference>
<protein>
    <recommendedName>
        <fullName evidence="5">Thiamine diphosphokinase</fullName>
        <ecNumber evidence="5">2.7.6.2</ecNumber>
    </recommendedName>
</protein>
<keyword evidence="3" id="KW-0418">Kinase</keyword>
<dbReference type="SMART" id="SM00983">
    <property type="entry name" value="TPK_B1_binding"/>
    <property type="match status" value="1"/>
</dbReference>
<gene>
    <name evidence="7" type="ORF">AAA081_07570</name>
</gene>
<dbReference type="InterPro" id="IPR036759">
    <property type="entry name" value="TPK_catalytic_sf"/>
</dbReference>
<evidence type="ECO:0000256" key="5">
    <source>
        <dbReference type="NCBIfam" id="TIGR01378"/>
    </source>
</evidence>
<keyword evidence="4" id="KW-0067">ATP-binding</keyword>
<evidence type="ECO:0000256" key="4">
    <source>
        <dbReference type="ARBA" id="ARBA00022840"/>
    </source>
</evidence>
<dbReference type="PANTHER" id="PTHR41299">
    <property type="entry name" value="THIAMINE PYROPHOSPHOKINASE"/>
    <property type="match status" value="1"/>
</dbReference>
<dbReference type="InterPro" id="IPR006282">
    <property type="entry name" value="Thi_PPkinase"/>
</dbReference>
<dbReference type="PANTHER" id="PTHR41299:SF1">
    <property type="entry name" value="THIAMINE PYROPHOSPHOKINASE"/>
    <property type="match status" value="1"/>
</dbReference>
<evidence type="ECO:0000256" key="2">
    <source>
        <dbReference type="ARBA" id="ARBA00022741"/>
    </source>
</evidence>
<proteinExistence type="predicted"/>
<dbReference type="InterPro" id="IPR007371">
    <property type="entry name" value="TPK_catalytic"/>
</dbReference>
<dbReference type="Pfam" id="PF04265">
    <property type="entry name" value="TPK_B1_binding"/>
    <property type="match status" value="1"/>
</dbReference>
<evidence type="ECO:0000313" key="8">
    <source>
        <dbReference type="Proteomes" id="UP001481872"/>
    </source>
</evidence>